<dbReference type="AlphaFoldDB" id="A0A9N9H653"/>
<organism evidence="1 2">
    <name type="scientific">Funneliformis mosseae</name>
    <name type="common">Endomycorrhizal fungus</name>
    <name type="synonym">Glomus mosseae</name>
    <dbReference type="NCBI Taxonomy" id="27381"/>
    <lineage>
        <taxon>Eukaryota</taxon>
        <taxon>Fungi</taxon>
        <taxon>Fungi incertae sedis</taxon>
        <taxon>Mucoromycota</taxon>
        <taxon>Glomeromycotina</taxon>
        <taxon>Glomeromycetes</taxon>
        <taxon>Glomerales</taxon>
        <taxon>Glomeraceae</taxon>
        <taxon>Funneliformis</taxon>
    </lineage>
</organism>
<proteinExistence type="predicted"/>
<comment type="caution">
    <text evidence="1">The sequence shown here is derived from an EMBL/GenBank/DDBJ whole genome shotgun (WGS) entry which is preliminary data.</text>
</comment>
<reference evidence="1" key="1">
    <citation type="submission" date="2021-06" db="EMBL/GenBank/DDBJ databases">
        <authorList>
            <person name="Kallberg Y."/>
            <person name="Tangrot J."/>
            <person name="Rosling A."/>
        </authorList>
    </citation>
    <scope>NUCLEOTIDE SEQUENCE</scope>
    <source>
        <strain evidence="1">87-6 pot B 2015</strain>
    </source>
</reference>
<dbReference type="EMBL" id="CAJVPP010004449">
    <property type="protein sequence ID" value="CAG8650116.1"/>
    <property type="molecule type" value="Genomic_DNA"/>
</dbReference>
<dbReference type="Proteomes" id="UP000789375">
    <property type="component" value="Unassembled WGS sequence"/>
</dbReference>
<accession>A0A9N9H653</accession>
<evidence type="ECO:0000313" key="1">
    <source>
        <dbReference type="EMBL" id="CAG8650116.1"/>
    </source>
</evidence>
<gene>
    <name evidence="1" type="ORF">FMOSSE_LOCUS11431</name>
</gene>
<evidence type="ECO:0000313" key="2">
    <source>
        <dbReference type="Proteomes" id="UP000789375"/>
    </source>
</evidence>
<protein>
    <submittedName>
        <fullName evidence="1">9466_t:CDS:1</fullName>
    </submittedName>
</protein>
<sequence>MEDSNLQIIDLDPDHYQDFNSLYGHNTTKKDHHECKELALNGILVASRVHDLFFDFESLQMAMEIFVYTCGSPIVPEDHPLYNKIFVRMNLTCNSPIEQGKIQMRKI</sequence>
<keyword evidence="2" id="KW-1185">Reference proteome</keyword>
<name>A0A9N9H653_FUNMO</name>